<gene>
    <name evidence="8" type="ORF">UY55_C0002G0172</name>
</gene>
<reference evidence="8 9" key="1">
    <citation type="journal article" date="2015" name="Nature">
        <title>rRNA introns, odd ribosomes, and small enigmatic genomes across a large radiation of phyla.</title>
        <authorList>
            <person name="Brown C.T."/>
            <person name="Hug L.A."/>
            <person name="Thomas B.C."/>
            <person name="Sharon I."/>
            <person name="Castelle C.J."/>
            <person name="Singh A."/>
            <person name="Wilkins M.J."/>
            <person name="Williams K.H."/>
            <person name="Banfield J.F."/>
        </authorList>
    </citation>
    <scope>NUCLEOTIDE SEQUENCE [LARGE SCALE GENOMIC DNA]</scope>
</reference>
<keyword evidence="4 5" id="KW-0378">Hydrolase</keyword>
<dbReference type="PATRIC" id="fig|1618665.3.peg.457"/>
<dbReference type="Gene3D" id="3.30.70.100">
    <property type="match status" value="1"/>
</dbReference>
<dbReference type="PRINTS" id="PR00112">
    <property type="entry name" value="ACYLPHPHTASE"/>
</dbReference>
<evidence type="ECO:0000256" key="2">
    <source>
        <dbReference type="ARBA" id="ARBA00012150"/>
    </source>
</evidence>
<evidence type="ECO:0000313" key="9">
    <source>
        <dbReference type="Proteomes" id="UP000034224"/>
    </source>
</evidence>
<dbReference type="PROSITE" id="PS51160">
    <property type="entry name" value="ACYLPHOSPHATASE_3"/>
    <property type="match status" value="1"/>
</dbReference>
<comment type="catalytic activity">
    <reaction evidence="3 4 5">
        <text>an acyl phosphate + H2O = a carboxylate + phosphate + H(+)</text>
        <dbReference type="Rhea" id="RHEA:14965"/>
        <dbReference type="ChEBI" id="CHEBI:15377"/>
        <dbReference type="ChEBI" id="CHEBI:15378"/>
        <dbReference type="ChEBI" id="CHEBI:29067"/>
        <dbReference type="ChEBI" id="CHEBI:43474"/>
        <dbReference type="ChEBI" id="CHEBI:59918"/>
        <dbReference type="EC" id="3.6.1.7"/>
    </reaction>
</comment>
<evidence type="ECO:0000256" key="6">
    <source>
        <dbReference type="RuleBase" id="RU004168"/>
    </source>
</evidence>
<dbReference type="Proteomes" id="UP000034224">
    <property type="component" value="Unassembled WGS sequence"/>
</dbReference>
<dbReference type="PROSITE" id="PS00150">
    <property type="entry name" value="ACYLPHOSPHATASE_1"/>
    <property type="match status" value="1"/>
</dbReference>
<feature type="domain" description="Acylphosphatase-like" evidence="7">
    <location>
        <begin position="4"/>
        <end position="90"/>
    </location>
</feature>
<protein>
    <recommendedName>
        <fullName evidence="2 4">Acylphosphatase</fullName>
        <ecNumber evidence="2 4">3.6.1.7</ecNumber>
    </recommendedName>
</protein>
<evidence type="ECO:0000256" key="1">
    <source>
        <dbReference type="ARBA" id="ARBA00005614"/>
    </source>
</evidence>
<name>A0A0G1Z830_9BACT</name>
<dbReference type="PROSITE" id="PS00151">
    <property type="entry name" value="ACYLPHOSPHATASE_2"/>
    <property type="match status" value="1"/>
</dbReference>
<dbReference type="InterPro" id="IPR020456">
    <property type="entry name" value="Acylphosphatase"/>
</dbReference>
<dbReference type="STRING" id="1618665.UY55_C0002G0172"/>
<sequence>MVKLATIKVYGEVQGVFFRESARQEALKLGLNGFARNEPDGAVCIEAEGNEENLKKLIDWCRRGPEMAKVTKIEVEYSDELKFYKDFEIA</sequence>
<dbReference type="InterPro" id="IPR036046">
    <property type="entry name" value="Acylphosphatase-like_dom_sf"/>
</dbReference>
<dbReference type="InterPro" id="IPR001792">
    <property type="entry name" value="Acylphosphatase-like_dom"/>
</dbReference>
<evidence type="ECO:0000256" key="3">
    <source>
        <dbReference type="ARBA" id="ARBA00047645"/>
    </source>
</evidence>
<evidence type="ECO:0000259" key="7">
    <source>
        <dbReference type="PROSITE" id="PS51160"/>
    </source>
</evidence>
<organism evidence="8 9">
    <name type="scientific">Candidatus Jorgensenbacteria bacterium GW2011_GWB1_50_10</name>
    <dbReference type="NCBI Taxonomy" id="1618665"/>
    <lineage>
        <taxon>Bacteria</taxon>
        <taxon>Candidatus Joergenseniibacteriota</taxon>
    </lineage>
</organism>
<feature type="active site" evidence="4">
    <location>
        <position position="37"/>
    </location>
</feature>
<accession>A0A0G1Z830</accession>
<dbReference type="Pfam" id="PF00708">
    <property type="entry name" value="Acylphosphatase"/>
    <property type="match status" value="1"/>
</dbReference>
<feature type="active site" evidence="4">
    <location>
        <position position="19"/>
    </location>
</feature>
<dbReference type="EC" id="3.6.1.7" evidence="2 4"/>
<dbReference type="EMBL" id="LCQK01000002">
    <property type="protein sequence ID" value="KKW15114.1"/>
    <property type="molecule type" value="Genomic_DNA"/>
</dbReference>
<evidence type="ECO:0000256" key="5">
    <source>
        <dbReference type="RuleBase" id="RU000553"/>
    </source>
</evidence>
<dbReference type="PANTHER" id="PTHR47268:SF4">
    <property type="entry name" value="ACYLPHOSPHATASE"/>
    <property type="match status" value="1"/>
</dbReference>
<dbReference type="GO" id="GO:0003998">
    <property type="term" value="F:acylphosphatase activity"/>
    <property type="evidence" value="ECO:0007669"/>
    <property type="project" value="UniProtKB-EC"/>
</dbReference>
<comment type="similarity">
    <text evidence="1 6">Belongs to the acylphosphatase family.</text>
</comment>
<dbReference type="AlphaFoldDB" id="A0A0G1Z830"/>
<dbReference type="InterPro" id="IPR017968">
    <property type="entry name" value="Acylphosphatase_CS"/>
</dbReference>
<evidence type="ECO:0000313" key="8">
    <source>
        <dbReference type="EMBL" id="KKW15114.1"/>
    </source>
</evidence>
<dbReference type="SUPFAM" id="SSF54975">
    <property type="entry name" value="Acylphosphatase/BLUF domain-like"/>
    <property type="match status" value="1"/>
</dbReference>
<comment type="caution">
    <text evidence="8">The sequence shown here is derived from an EMBL/GenBank/DDBJ whole genome shotgun (WGS) entry which is preliminary data.</text>
</comment>
<evidence type="ECO:0000256" key="4">
    <source>
        <dbReference type="PROSITE-ProRule" id="PRU00520"/>
    </source>
</evidence>
<dbReference type="PANTHER" id="PTHR47268">
    <property type="entry name" value="ACYLPHOSPHATASE"/>
    <property type="match status" value="1"/>
</dbReference>
<proteinExistence type="inferred from homology"/>